<organism evidence="2 3">
    <name type="scientific">Bradyrhizobium canariense</name>
    <dbReference type="NCBI Taxonomy" id="255045"/>
    <lineage>
        <taxon>Bacteria</taxon>
        <taxon>Pseudomonadati</taxon>
        <taxon>Pseudomonadota</taxon>
        <taxon>Alphaproteobacteria</taxon>
        <taxon>Hyphomicrobiales</taxon>
        <taxon>Nitrobacteraceae</taxon>
        <taxon>Bradyrhizobium</taxon>
    </lineage>
</organism>
<keyword evidence="3" id="KW-1185">Reference proteome</keyword>
<sequence>MTRTESLAPSTGSWESTILTTDIVGSTALLRRYPNDIMSAMDLHDQILHAAIRRRSGDPFRHTGDGVLAIFERPLDAVLAAIDALREMHSVAWGPTGRLQLRFGIHTGMTRARGETDFFGPALPTATRLQGAANADQILLSGVTVERLANDRFQKPFKLSDLGEHHFKGIEPIRVYQVSTADLPADFPPIGGKRETASGNLPANLSSFLGRERELEELGQIADESRLLTLIGPGGIGKTRLAIEFARSLESSFPEGAWLVDLSALERGSEVWPAIAETLLIPLLPGVEWRVQVLERLYDARAILLMDNCEHVLDPIADAVTELGSACGKLLVINTSRRTLGVEGEALYEVSALDSGSQDGSGQSAAVRLFVERGRLADRRFQPGPDDLVLIQRICANLDYIPLAIEIAAGQLRRLTLASIENGVTKPLDLHARNFRRRTGRQQTLRQTLEWSYDLLDLNGRQVLQRLSVFSGPFHEEQALAVCAGDMSSEADIVRGIDELVESSLLSRDAGGPQLLRMLQTVQALGREKLDQSGVLQTVETRHGEVYANRCRELSQRFASVNEAKAANAIYDELSNLRAAFERALTRDLKLAADLAAPLFLFNYSHRGAETGSWYERIMARPGADQLEQAPILLAGAAGHAFHDEGDQQKAIAFIERGFRIEAAGSRSSQGWLAGVAGQMDQWSGNTIKCVEHHATAVEQARSAGNVACEIMSLSMAAFVKARVGDLDGASELVREVTQVGQTTTQPTLMGYVYYARGGVESFKDPNRAIDEYWTSVDWANMAGNHLGAQRVKQLIADLQAAQAEPTEALAIYVRTLIDLPNHGAAFYTWLTIRSVLLPLAQLEADEDLAVLAGALTASPLKLDRSAREAVNKAKERLGSIAFELAAARGSKFDLAEARTYIVDLWGSMERQSN</sequence>
<dbReference type="CDD" id="cd07302">
    <property type="entry name" value="CHD"/>
    <property type="match status" value="1"/>
</dbReference>
<reference evidence="3" key="1">
    <citation type="submission" date="2016-10" db="EMBL/GenBank/DDBJ databases">
        <authorList>
            <person name="Varghese N."/>
            <person name="Submissions S."/>
        </authorList>
    </citation>
    <scope>NUCLEOTIDE SEQUENCE [LARGE SCALE GENOMIC DNA]</scope>
    <source>
        <strain evidence="3">GAS369</strain>
    </source>
</reference>
<dbReference type="SUPFAM" id="SSF55073">
    <property type="entry name" value="Nucleotide cyclase"/>
    <property type="match status" value="1"/>
</dbReference>
<dbReference type="InterPro" id="IPR029787">
    <property type="entry name" value="Nucleotide_cyclase"/>
</dbReference>
<dbReference type="Gene3D" id="3.30.70.1230">
    <property type="entry name" value="Nucleotide cyclase"/>
    <property type="match status" value="1"/>
</dbReference>
<dbReference type="Proteomes" id="UP000243904">
    <property type="component" value="Chromosome I"/>
</dbReference>
<evidence type="ECO:0000313" key="3">
    <source>
        <dbReference type="Proteomes" id="UP000243904"/>
    </source>
</evidence>
<dbReference type="AlphaFoldDB" id="A0A1H1WLV2"/>
<dbReference type="PANTHER" id="PTHR47691:SF3">
    <property type="entry name" value="HTH-TYPE TRANSCRIPTIONAL REGULATOR RV0890C-RELATED"/>
    <property type="match status" value="1"/>
</dbReference>
<evidence type="ECO:0000313" key="2">
    <source>
        <dbReference type="EMBL" id="SDS98143.1"/>
    </source>
</evidence>
<accession>A0A1H1WLV2</accession>
<evidence type="ECO:0000259" key="1">
    <source>
        <dbReference type="PROSITE" id="PS50125"/>
    </source>
</evidence>
<dbReference type="PROSITE" id="PS50125">
    <property type="entry name" value="GUANYLATE_CYCLASE_2"/>
    <property type="match status" value="1"/>
</dbReference>
<proteinExistence type="predicted"/>
<dbReference type="Gene3D" id="3.40.50.300">
    <property type="entry name" value="P-loop containing nucleotide triphosphate hydrolases"/>
    <property type="match status" value="1"/>
</dbReference>
<protein>
    <submittedName>
        <fullName evidence="2">Predicted ATPase</fullName>
    </submittedName>
</protein>
<dbReference type="EMBL" id="LT629750">
    <property type="protein sequence ID" value="SDS98143.1"/>
    <property type="molecule type" value="Genomic_DNA"/>
</dbReference>
<dbReference type="GO" id="GO:0004016">
    <property type="term" value="F:adenylate cyclase activity"/>
    <property type="evidence" value="ECO:0007669"/>
    <property type="project" value="UniProtKB-ARBA"/>
</dbReference>
<dbReference type="PANTHER" id="PTHR47691">
    <property type="entry name" value="REGULATOR-RELATED"/>
    <property type="match status" value="1"/>
</dbReference>
<dbReference type="InterPro" id="IPR027417">
    <property type="entry name" value="P-loop_NTPase"/>
</dbReference>
<dbReference type="GO" id="GO:0009190">
    <property type="term" value="P:cyclic nucleotide biosynthetic process"/>
    <property type="evidence" value="ECO:0007669"/>
    <property type="project" value="InterPro"/>
</dbReference>
<name>A0A1H1WLV2_9BRAD</name>
<dbReference type="InterPro" id="IPR058852">
    <property type="entry name" value="HTH_77"/>
</dbReference>
<dbReference type="InterPro" id="IPR001054">
    <property type="entry name" value="A/G_cyclase"/>
</dbReference>
<dbReference type="SUPFAM" id="SSF48452">
    <property type="entry name" value="TPR-like"/>
    <property type="match status" value="1"/>
</dbReference>
<feature type="domain" description="Guanylate cyclase" evidence="1">
    <location>
        <begin position="17"/>
        <end position="130"/>
    </location>
</feature>
<dbReference type="Gene3D" id="1.25.40.10">
    <property type="entry name" value="Tetratricopeptide repeat domain"/>
    <property type="match status" value="1"/>
</dbReference>
<gene>
    <name evidence="2" type="ORF">SAMN05444158_3916</name>
</gene>
<dbReference type="Pfam" id="PF00211">
    <property type="entry name" value="Guanylate_cyc"/>
    <property type="match status" value="1"/>
</dbReference>
<dbReference type="GO" id="GO:0035556">
    <property type="term" value="P:intracellular signal transduction"/>
    <property type="evidence" value="ECO:0007669"/>
    <property type="project" value="InterPro"/>
</dbReference>
<dbReference type="Pfam" id="PF25872">
    <property type="entry name" value="HTH_77"/>
    <property type="match status" value="1"/>
</dbReference>
<dbReference type="SUPFAM" id="SSF52540">
    <property type="entry name" value="P-loop containing nucleoside triphosphate hydrolases"/>
    <property type="match status" value="1"/>
</dbReference>
<dbReference type="InterPro" id="IPR011990">
    <property type="entry name" value="TPR-like_helical_dom_sf"/>
</dbReference>